<dbReference type="Pfam" id="PF00528">
    <property type="entry name" value="BPD_transp_1"/>
    <property type="match status" value="1"/>
</dbReference>
<dbReference type="EMBL" id="JACHJU010000003">
    <property type="protein sequence ID" value="MBB4942044.1"/>
    <property type="molecule type" value="Genomic_DNA"/>
</dbReference>
<feature type="transmembrane region" description="Helical" evidence="7">
    <location>
        <begin position="168"/>
        <end position="188"/>
    </location>
</feature>
<dbReference type="InterPro" id="IPR035906">
    <property type="entry name" value="MetI-like_sf"/>
</dbReference>
<comment type="caution">
    <text evidence="9">The sequence shown here is derived from an EMBL/GenBank/DDBJ whole genome shotgun (WGS) entry which is preliminary data.</text>
</comment>
<evidence type="ECO:0000259" key="8">
    <source>
        <dbReference type="PROSITE" id="PS50928"/>
    </source>
</evidence>
<evidence type="ECO:0000256" key="5">
    <source>
        <dbReference type="ARBA" id="ARBA00022989"/>
    </source>
</evidence>
<keyword evidence="10" id="KW-1185">Reference proteome</keyword>
<evidence type="ECO:0000256" key="4">
    <source>
        <dbReference type="ARBA" id="ARBA00022692"/>
    </source>
</evidence>
<dbReference type="InterPro" id="IPR051393">
    <property type="entry name" value="ABC_transporter_permease"/>
</dbReference>
<evidence type="ECO:0000256" key="3">
    <source>
        <dbReference type="ARBA" id="ARBA00022475"/>
    </source>
</evidence>
<keyword evidence="9" id="KW-0762">Sugar transport</keyword>
<keyword evidence="4 7" id="KW-0812">Transmembrane</keyword>
<keyword evidence="6 7" id="KW-0472">Membrane</keyword>
<evidence type="ECO:0000256" key="1">
    <source>
        <dbReference type="ARBA" id="ARBA00004651"/>
    </source>
</evidence>
<dbReference type="Proteomes" id="UP000534286">
    <property type="component" value="Unassembled WGS sequence"/>
</dbReference>
<dbReference type="CDD" id="cd06261">
    <property type="entry name" value="TM_PBP2"/>
    <property type="match status" value="1"/>
</dbReference>
<comment type="similarity">
    <text evidence="7">Belongs to the binding-protein-dependent transport system permease family.</text>
</comment>
<feature type="transmembrane region" description="Helical" evidence="7">
    <location>
        <begin position="114"/>
        <end position="134"/>
    </location>
</feature>
<dbReference type="PANTHER" id="PTHR30193">
    <property type="entry name" value="ABC TRANSPORTER PERMEASE PROTEIN"/>
    <property type="match status" value="1"/>
</dbReference>
<keyword evidence="3" id="KW-1003">Cell membrane</keyword>
<evidence type="ECO:0000313" key="10">
    <source>
        <dbReference type="Proteomes" id="UP000534286"/>
    </source>
</evidence>
<dbReference type="RefSeq" id="WP_184758080.1">
    <property type="nucleotide sequence ID" value="NZ_BAABEK010000003.1"/>
</dbReference>
<dbReference type="PANTHER" id="PTHR30193:SF1">
    <property type="entry name" value="ABC TRANSPORTER PERMEASE PROTEIN YESP-RELATED"/>
    <property type="match status" value="1"/>
</dbReference>
<dbReference type="PROSITE" id="PS50928">
    <property type="entry name" value="ABC_TM1"/>
    <property type="match status" value="1"/>
</dbReference>
<feature type="transmembrane region" description="Helical" evidence="7">
    <location>
        <begin position="209"/>
        <end position="230"/>
    </location>
</feature>
<dbReference type="SUPFAM" id="SSF161098">
    <property type="entry name" value="MetI-like"/>
    <property type="match status" value="1"/>
</dbReference>
<evidence type="ECO:0000256" key="2">
    <source>
        <dbReference type="ARBA" id="ARBA00022448"/>
    </source>
</evidence>
<gene>
    <name evidence="9" type="ORF">FHR32_006430</name>
</gene>
<feature type="transmembrane region" description="Helical" evidence="7">
    <location>
        <begin position="21"/>
        <end position="47"/>
    </location>
</feature>
<dbReference type="AlphaFoldDB" id="A0A7W7WD73"/>
<feature type="domain" description="ABC transmembrane type-1" evidence="8">
    <location>
        <begin position="76"/>
        <end position="301"/>
    </location>
</feature>
<reference evidence="9 10" key="1">
    <citation type="submission" date="2020-08" db="EMBL/GenBank/DDBJ databases">
        <title>Sequencing the genomes of 1000 actinobacteria strains.</title>
        <authorList>
            <person name="Klenk H.-P."/>
        </authorList>
    </citation>
    <scope>NUCLEOTIDE SEQUENCE [LARGE SCALE GENOMIC DNA]</scope>
    <source>
        <strain evidence="9 10">DSM 43023</strain>
    </source>
</reference>
<organism evidence="9 10">
    <name type="scientific">Streptosporangium album</name>
    <dbReference type="NCBI Taxonomy" id="47479"/>
    <lineage>
        <taxon>Bacteria</taxon>
        <taxon>Bacillati</taxon>
        <taxon>Actinomycetota</taxon>
        <taxon>Actinomycetes</taxon>
        <taxon>Streptosporangiales</taxon>
        <taxon>Streptosporangiaceae</taxon>
        <taxon>Streptosporangium</taxon>
    </lineage>
</organism>
<sequence>MSGVTHAAPPRWRRGEGRKALLWMSPWLVGFAVFFAYPLAATVYFSFHRYDLFTLEFIGLDNYRYFLHDDRAWVSIKNTLWLVVFMVPAQVLFGLAVAQLLTRLKAGSGFFRTVFYLPSLVPLVAGTVSFVFLMNPSGPLNQIIELFGITAPDWFGDKDWAKPGLTLLAMWGIGNTMMIFLAALLDVPKHLYEAAAIDGAGGWRQFRSITLPMISPVLMFSTVTGVIYALQYFTQAMIASRVAAGVTDSPGSSFVPGYPELSTLTLPQWLFHAGFRDFSMGYACVLALLLFAASVIFTLVLIRRFRTFADGQGGNP</sequence>
<name>A0A7W7WD73_9ACTN</name>
<feature type="transmembrane region" description="Helical" evidence="7">
    <location>
        <begin position="280"/>
        <end position="302"/>
    </location>
</feature>
<dbReference type="Gene3D" id="1.10.3720.10">
    <property type="entry name" value="MetI-like"/>
    <property type="match status" value="1"/>
</dbReference>
<keyword evidence="5 7" id="KW-1133">Transmembrane helix</keyword>
<accession>A0A7W7WD73</accession>
<evidence type="ECO:0000313" key="9">
    <source>
        <dbReference type="EMBL" id="MBB4942044.1"/>
    </source>
</evidence>
<keyword evidence="2 7" id="KW-0813">Transport</keyword>
<evidence type="ECO:0000256" key="6">
    <source>
        <dbReference type="ARBA" id="ARBA00023136"/>
    </source>
</evidence>
<dbReference type="GO" id="GO:0005886">
    <property type="term" value="C:plasma membrane"/>
    <property type="evidence" value="ECO:0007669"/>
    <property type="project" value="UniProtKB-SubCell"/>
</dbReference>
<feature type="transmembrane region" description="Helical" evidence="7">
    <location>
        <begin position="80"/>
        <end position="102"/>
    </location>
</feature>
<comment type="subcellular location">
    <subcellularLocation>
        <location evidence="1 7">Cell membrane</location>
        <topology evidence="1 7">Multi-pass membrane protein</topology>
    </subcellularLocation>
</comment>
<proteinExistence type="inferred from homology"/>
<dbReference type="GO" id="GO:0055085">
    <property type="term" value="P:transmembrane transport"/>
    <property type="evidence" value="ECO:0007669"/>
    <property type="project" value="InterPro"/>
</dbReference>
<dbReference type="InterPro" id="IPR000515">
    <property type="entry name" value="MetI-like"/>
</dbReference>
<evidence type="ECO:0000256" key="7">
    <source>
        <dbReference type="RuleBase" id="RU363032"/>
    </source>
</evidence>
<protein>
    <submittedName>
        <fullName evidence="9">Multiple sugar transport system permease protein</fullName>
    </submittedName>
</protein>